<dbReference type="AlphaFoldDB" id="A0A1L2FV32"/>
<dbReference type="Gene3D" id="3.40.50.720">
    <property type="entry name" value="NAD(P)-binding Rossmann-like Domain"/>
    <property type="match status" value="1"/>
</dbReference>
<evidence type="ECO:0000256" key="2">
    <source>
        <dbReference type="ARBA" id="ARBA00023002"/>
    </source>
</evidence>
<dbReference type="Pfam" id="PF00208">
    <property type="entry name" value="ELFV_dehydrog"/>
    <property type="match status" value="1"/>
</dbReference>
<dbReference type="InterPro" id="IPR056365">
    <property type="entry name" value="NAD-GDH_2nd"/>
</dbReference>
<sequence length="1068" mass="119728">MATAHLSSNFNYFQQQQEQQQLQLINHNNNNNNHPLTLSNFNLKEIERMNSSLTISQEIAQQPSKPPAAYFTLEDGNALSALLEQCPFKSQASEVKKILAGERLIETSRIDPEVDWFYCKLGIDANYFESTPAMVVARHILSLYAAKMVSHATGAKLEVQLQSKTEGSATFISPSNPGKRDSPAMLIEQFIESQYFGEGYHQEEHSPTTISTLKPPVPLQSPHGFRLACYRTTGTVSSASPIHLRLYYLTKPVFAVGDAAPTEASLDKVGDAQFLARSSPETKRVYQEIMDEVVHKLGPVIKHYPYQTNGARLVVAYRRGSTHSYWSAISELYHYHQMYATHKYVEQFANGIVIYSIYLRPLNPDLDINTLIGKIAEQASLVYVLPRTSLTPLFLSHQLSFPEVTYAYVGWKFAYQFLNRYATEYSALAQAIGDDATKQAMLAQLKTRLSKDTFTEGRVRDALLQYPELVRLLYADFDRHHNINSANPAKYDVTHGAEIVQAIKRVNNELDSQIFMAILSFNRHLLKTNFYKTTKTALVFRLEPGFLSNKEYVSRPFAVFFVVGSEFRGFHIRFRDIARGGIRIIRSQNTTAYDHNSSSLFDENYNLASTQQSKNKDIPEGGSKGTILLSADHQHKAEVAFRKYIDALLDVLLPNNEIADHFAREEILFLGPDEGTADFMNWASEHAKQRGAHFWKAFTTGKSLSKGGIPHDLYGMTTRSIHQYVLGTLAKLGKDESACTKFQTGGPDGDLGSNEIKISKDKTIGIVDGSGVLYDAEGLNREEISRLAGKRQMARNFDKTKLSAKGFFVDVQDNDVTLPNGEVVESGLHFRNNFHLNPLAAADIFVPCGGRPESVQLVNVNSLFTASGECRFPIIVEGANLFFTQKARLMLEERGAIIFKDASANKGGVTSSSLEVLSALALNDTEFDQHMCVKDSVVPQFYQDYIKCVHHTIEENARLEFDCIWRESTKSKTPRSILSDLISDKINSLNDSIQDSPLWDNAVLKNKIISAACPKVLLDLLGVDKIVERVPVPYLKAIFGSYLASRFVYECGLSSPEFAFFTFIQKLL</sequence>
<keyword evidence="2" id="KW-0560">Oxidoreductase</keyword>
<name>A0A1L2FV32_9MYCE</name>
<gene>
    <name evidence="5" type="primary">glud2</name>
</gene>
<evidence type="ECO:0000313" key="5">
    <source>
        <dbReference type="EMBL" id="AOE43328.1"/>
    </source>
</evidence>
<dbReference type="InterPro" id="IPR046346">
    <property type="entry name" value="Aminoacid_DH-like_N_sf"/>
</dbReference>
<accession>A0A1L2FV32</accession>
<dbReference type="InterPro" id="IPR036291">
    <property type="entry name" value="NAD(P)-bd_dom_sf"/>
</dbReference>
<dbReference type="EMBL" id="KX539482">
    <property type="protein sequence ID" value="AOE43328.1"/>
    <property type="molecule type" value="Genomic_DNA"/>
</dbReference>
<proteinExistence type="inferred from homology"/>
<dbReference type="PANTHER" id="PTHR11606">
    <property type="entry name" value="GLUTAMATE DEHYDROGENASE"/>
    <property type="match status" value="1"/>
</dbReference>
<feature type="domain" description="Glutamate/phenylalanine/leucine/valine/L-tryptophan dehydrogenase C-terminal" evidence="4">
    <location>
        <begin position="708"/>
        <end position="972"/>
    </location>
</feature>
<dbReference type="SUPFAM" id="SSF51735">
    <property type="entry name" value="NAD(P)-binding Rossmann-fold domains"/>
    <property type="match status" value="1"/>
</dbReference>
<dbReference type="SMART" id="SM00839">
    <property type="entry name" value="ELFV_dehydrog"/>
    <property type="match status" value="1"/>
</dbReference>
<comment type="similarity">
    <text evidence="1">Belongs to the Glu/Leu/Phe/Val dehydrogenases family.</text>
</comment>
<dbReference type="InterPro" id="IPR055480">
    <property type="entry name" value="NAD-GDH_N"/>
</dbReference>
<dbReference type="SUPFAM" id="SSF53223">
    <property type="entry name" value="Aminoacid dehydrogenase-like, N-terminal domain"/>
    <property type="match status" value="1"/>
</dbReference>
<protein>
    <submittedName>
        <fullName evidence="5">Glutamate dehydrogenase 2</fullName>
    </submittedName>
</protein>
<dbReference type="PANTHER" id="PTHR11606:SF24">
    <property type="entry name" value="NAD-SPECIFIC GLUTAMATE DEHYDROGENASE"/>
    <property type="match status" value="1"/>
</dbReference>
<evidence type="ECO:0000259" key="4">
    <source>
        <dbReference type="SMART" id="SM00839"/>
    </source>
</evidence>
<evidence type="ECO:0000256" key="1">
    <source>
        <dbReference type="ARBA" id="ARBA00006382"/>
    </source>
</evidence>
<dbReference type="GO" id="GO:0004352">
    <property type="term" value="F:glutamate dehydrogenase (NAD+) activity"/>
    <property type="evidence" value="ECO:0007669"/>
    <property type="project" value="TreeGrafter"/>
</dbReference>
<reference evidence="5" key="1">
    <citation type="submission" date="2016-06" db="EMBL/GenBank/DDBJ databases">
        <title>A core phylogeny of Dictyostelia derived from 50 functionally divergent proteins retrieved from five existing and six newly sequenced genomes.</title>
        <authorList>
            <person name="Singh R."/>
            <person name="Schilde C."/>
            <person name="Gezzard T."/>
            <person name="Schaap P."/>
        </authorList>
    </citation>
    <scope>NUCLEOTIDE SEQUENCE</scope>
    <source>
        <strain evidence="5">AE2</strain>
    </source>
</reference>
<dbReference type="Pfam" id="PF23152">
    <property type="entry name" value="GDH_2nd"/>
    <property type="match status" value="1"/>
</dbReference>
<dbReference type="Pfam" id="PF23147">
    <property type="entry name" value="GDH2_N"/>
    <property type="match status" value="1"/>
</dbReference>
<organism evidence="5">
    <name type="scientific">Rostrostelium ellipticum</name>
    <dbReference type="NCBI Taxonomy" id="361140"/>
    <lineage>
        <taxon>Eukaryota</taxon>
        <taxon>Amoebozoa</taxon>
        <taxon>Evosea</taxon>
        <taxon>Eumycetozoa</taxon>
        <taxon>Dictyostelia</taxon>
        <taxon>Acytosteliales</taxon>
        <taxon>Acytosteliaceae</taxon>
        <taxon>Rostrostelium</taxon>
    </lineage>
</organism>
<dbReference type="InterPro" id="IPR006096">
    <property type="entry name" value="Glu/Leu/Phe/Val/Trp_DH_C"/>
</dbReference>
<evidence type="ECO:0000256" key="3">
    <source>
        <dbReference type="ARBA" id="ARBA00023027"/>
    </source>
</evidence>
<dbReference type="GO" id="GO:0006538">
    <property type="term" value="P:L-glutamate catabolic process"/>
    <property type="evidence" value="ECO:0007669"/>
    <property type="project" value="TreeGrafter"/>
</dbReference>
<keyword evidence="3" id="KW-0520">NAD</keyword>
<dbReference type="GO" id="GO:0005739">
    <property type="term" value="C:mitochondrion"/>
    <property type="evidence" value="ECO:0007669"/>
    <property type="project" value="TreeGrafter"/>
</dbReference>